<gene>
    <name evidence="1" type="ORF">KUTeg_015081</name>
</gene>
<accession>A0ABQ9EP32</accession>
<keyword evidence="2" id="KW-1185">Reference proteome</keyword>
<proteinExistence type="predicted"/>
<sequence length="112" mass="13432">MDNMYSQFVIRNIYINLRQHINIFGVTIANVYHTYKHFHNNLEWLKPNKQTKKKTRTGFCCEDWLDFNTQCFKISNDRKHWYDAELLYLESFNLLGSFTPGKQVLATLNTSF</sequence>
<reference evidence="1 2" key="1">
    <citation type="submission" date="2022-12" db="EMBL/GenBank/DDBJ databases">
        <title>Chromosome-level genome of Tegillarca granosa.</title>
        <authorList>
            <person name="Kim J."/>
        </authorList>
    </citation>
    <scope>NUCLEOTIDE SEQUENCE [LARGE SCALE GENOMIC DNA]</scope>
    <source>
        <strain evidence="1">Teg-2019</strain>
        <tissue evidence="1">Adductor muscle</tissue>
    </source>
</reference>
<dbReference type="EMBL" id="JARBDR010000793">
    <property type="protein sequence ID" value="KAJ8306997.1"/>
    <property type="molecule type" value="Genomic_DNA"/>
</dbReference>
<comment type="caution">
    <text evidence="1">The sequence shown here is derived from an EMBL/GenBank/DDBJ whole genome shotgun (WGS) entry which is preliminary data.</text>
</comment>
<dbReference type="Gene3D" id="3.10.100.10">
    <property type="entry name" value="Mannose-Binding Protein A, subunit A"/>
    <property type="match status" value="1"/>
</dbReference>
<dbReference type="InterPro" id="IPR016187">
    <property type="entry name" value="CTDL_fold"/>
</dbReference>
<dbReference type="Proteomes" id="UP001217089">
    <property type="component" value="Unassembled WGS sequence"/>
</dbReference>
<protein>
    <submittedName>
        <fullName evidence="1">Uncharacterized protein</fullName>
    </submittedName>
</protein>
<name>A0ABQ9EP32_TEGGR</name>
<organism evidence="1 2">
    <name type="scientific">Tegillarca granosa</name>
    <name type="common">Malaysian cockle</name>
    <name type="synonym">Anadara granosa</name>
    <dbReference type="NCBI Taxonomy" id="220873"/>
    <lineage>
        <taxon>Eukaryota</taxon>
        <taxon>Metazoa</taxon>
        <taxon>Spiralia</taxon>
        <taxon>Lophotrochozoa</taxon>
        <taxon>Mollusca</taxon>
        <taxon>Bivalvia</taxon>
        <taxon>Autobranchia</taxon>
        <taxon>Pteriomorphia</taxon>
        <taxon>Arcoida</taxon>
        <taxon>Arcoidea</taxon>
        <taxon>Arcidae</taxon>
        <taxon>Tegillarca</taxon>
    </lineage>
</organism>
<evidence type="ECO:0000313" key="1">
    <source>
        <dbReference type="EMBL" id="KAJ8306997.1"/>
    </source>
</evidence>
<dbReference type="InterPro" id="IPR016186">
    <property type="entry name" value="C-type_lectin-like/link_sf"/>
</dbReference>
<dbReference type="SUPFAM" id="SSF56436">
    <property type="entry name" value="C-type lectin-like"/>
    <property type="match status" value="1"/>
</dbReference>
<evidence type="ECO:0000313" key="2">
    <source>
        <dbReference type="Proteomes" id="UP001217089"/>
    </source>
</evidence>